<dbReference type="SMART" id="SM00283">
    <property type="entry name" value="MA"/>
    <property type="match status" value="1"/>
</dbReference>
<dbReference type="InterPro" id="IPR019494">
    <property type="entry name" value="FIST_C"/>
</dbReference>
<dbReference type="SMART" id="SM00897">
    <property type="entry name" value="FIST"/>
    <property type="match status" value="1"/>
</dbReference>
<dbReference type="Pfam" id="PF00015">
    <property type="entry name" value="MCPsignal"/>
    <property type="match status" value="1"/>
</dbReference>
<dbReference type="EMBL" id="CP115921">
    <property type="protein sequence ID" value="XCD18455.1"/>
    <property type="molecule type" value="Genomic_DNA"/>
</dbReference>
<protein>
    <submittedName>
        <fullName evidence="5">Methyl-accepting chemotaxis protein</fullName>
    </submittedName>
</protein>
<reference evidence="5" key="1">
    <citation type="submission" date="2023-01" db="EMBL/GenBank/DDBJ databases">
        <title>Vibrio sp. CB1-14 genome sequencing.</title>
        <authorList>
            <person name="Otstavnykh N."/>
            <person name="Isaeva M."/>
            <person name="Meleshko D."/>
        </authorList>
    </citation>
    <scope>NUCLEOTIDE SEQUENCE</scope>
    <source>
        <strain evidence="5">CB1-14</strain>
    </source>
</reference>
<dbReference type="PROSITE" id="PS50111">
    <property type="entry name" value="CHEMOTAXIS_TRANSDUC_2"/>
    <property type="match status" value="1"/>
</dbReference>
<gene>
    <name evidence="5" type="ORF">PG915_16910</name>
</gene>
<evidence type="ECO:0000259" key="4">
    <source>
        <dbReference type="PROSITE" id="PS50111"/>
    </source>
</evidence>
<keyword evidence="2 3" id="KW-0807">Transducer</keyword>
<accession>A0AAU8BP16</accession>
<evidence type="ECO:0000256" key="3">
    <source>
        <dbReference type="PROSITE-ProRule" id="PRU00284"/>
    </source>
</evidence>
<dbReference type="Gene3D" id="1.10.287.950">
    <property type="entry name" value="Methyl-accepting chemotaxis protein"/>
    <property type="match status" value="1"/>
</dbReference>
<dbReference type="RefSeq" id="WP_353499598.1">
    <property type="nucleotide sequence ID" value="NZ_CP115921.1"/>
</dbReference>
<dbReference type="InterPro" id="IPR013702">
    <property type="entry name" value="FIST_domain_N"/>
</dbReference>
<dbReference type="Pfam" id="PF08495">
    <property type="entry name" value="FIST"/>
    <property type="match status" value="1"/>
</dbReference>
<evidence type="ECO:0000313" key="5">
    <source>
        <dbReference type="EMBL" id="XCD18455.1"/>
    </source>
</evidence>
<feature type="domain" description="Methyl-accepting transducer" evidence="4">
    <location>
        <begin position="448"/>
        <end position="658"/>
    </location>
</feature>
<dbReference type="Pfam" id="PF10442">
    <property type="entry name" value="FIST_C"/>
    <property type="match status" value="1"/>
</dbReference>
<dbReference type="PANTHER" id="PTHR32089">
    <property type="entry name" value="METHYL-ACCEPTING CHEMOTAXIS PROTEIN MCPB"/>
    <property type="match status" value="1"/>
</dbReference>
<dbReference type="PANTHER" id="PTHR32089:SF112">
    <property type="entry name" value="LYSOZYME-LIKE PROTEIN-RELATED"/>
    <property type="match status" value="1"/>
</dbReference>
<dbReference type="AlphaFoldDB" id="A0AAU8BP16"/>
<dbReference type="SUPFAM" id="SSF58104">
    <property type="entry name" value="Methyl-accepting chemotaxis protein (MCP) signaling domain"/>
    <property type="match status" value="1"/>
</dbReference>
<organism evidence="5">
    <name type="scientific">Vibrio chaetopteri</name>
    <dbReference type="NCBI Taxonomy" id="3016528"/>
    <lineage>
        <taxon>Bacteria</taxon>
        <taxon>Pseudomonadati</taxon>
        <taxon>Pseudomonadota</taxon>
        <taxon>Gammaproteobacteria</taxon>
        <taxon>Vibrionales</taxon>
        <taxon>Vibrionaceae</taxon>
        <taxon>Vibrio</taxon>
    </lineage>
</organism>
<name>A0AAU8BP16_9VIBR</name>
<proteinExistence type="predicted"/>
<sequence>MLFKFRKKNIDARQSMNEEVVKVINLDVASLSSFESSELLFDGSKPALGIGFVPHGHDLNHIHRLLSRVVDGPLILTSTAGELSSTHDNLYLATGQTQTMVLQVFSRELISDVDTHTVPLPCEDIQSGMSQIQPSSRVHEIEKQLENIRLAFSLDPTDCFSMTLVNGLTNSENWLMEAVYQSGRFPVPFVGGTSAGSLNFDSAPFHDGTSVRHQHALLCFIKLNSAYQFQLFKTQNFEPAGRSWLIGDANPSLRYVKGVLSPSTMEIKSFLDELASHFRCSLEQVEQRLTGYTFAVKVKGEYFVRSVASINISEGKVYFYCDTPLGTELHLMRKTPFVEQTDRDFVRQLVNEDKLVGGILFDCILRRLNNSQELNKLSNFSELPVAGFSTFGELFGVNINETLSAIFFSRRGEGLEQAHGKFVADYASYANYFSQLKLRSNELMMRIQDRSLTDSIEAMSVAHKSSELTQNSISYIDHIGNNSSALSADTNQFSGTVRSLESEVFALQQNISSVEKEAESLRSVLSIIDKIAEQTNLLALNASIEAARAGEYGRGFAVVADEVRNLAKSTQQSLDNSRTSVSALFEQMDTIADVVKTVGKHMHDATARTESIATAIQDIDSLARDTNRLLENSHNIATELQSMEAKAQQHQQDVETIRSQVS</sequence>
<dbReference type="SMART" id="SM01204">
    <property type="entry name" value="FIST_C"/>
    <property type="match status" value="1"/>
</dbReference>
<dbReference type="GO" id="GO:0006935">
    <property type="term" value="P:chemotaxis"/>
    <property type="evidence" value="ECO:0007669"/>
    <property type="project" value="UniProtKB-ARBA"/>
</dbReference>
<dbReference type="KEGG" id="vck:PG915_16910"/>
<dbReference type="GO" id="GO:0007165">
    <property type="term" value="P:signal transduction"/>
    <property type="evidence" value="ECO:0007669"/>
    <property type="project" value="UniProtKB-KW"/>
</dbReference>
<evidence type="ECO:0000256" key="2">
    <source>
        <dbReference type="ARBA" id="ARBA00023224"/>
    </source>
</evidence>
<dbReference type="InterPro" id="IPR004089">
    <property type="entry name" value="MCPsignal_dom"/>
</dbReference>
<dbReference type="GO" id="GO:0016020">
    <property type="term" value="C:membrane"/>
    <property type="evidence" value="ECO:0007669"/>
    <property type="project" value="UniProtKB-SubCell"/>
</dbReference>
<evidence type="ECO:0000256" key="1">
    <source>
        <dbReference type="ARBA" id="ARBA00004370"/>
    </source>
</evidence>
<comment type="subcellular location">
    <subcellularLocation>
        <location evidence="1">Membrane</location>
    </subcellularLocation>
</comment>